<feature type="transmembrane region" description="Helical" evidence="8">
    <location>
        <begin position="435"/>
        <end position="457"/>
    </location>
</feature>
<dbReference type="SUPFAM" id="SSF103473">
    <property type="entry name" value="MFS general substrate transporter"/>
    <property type="match status" value="1"/>
</dbReference>
<comment type="subcellular location">
    <subcellularLocation>
        <location evidence="1 6">Membrane</location>
        <topology evidence="1 6">Multi-pass membrane protein</topology>
    </subcellularLocation>
</comment>
<evidence type="ECO:0000256" key="3">
    <source>
        <dbReference type="ARBA" id="ARBA00022692"/>
    </source>
</evidence>
<feature type="transmembrane region" description="Helical" evidence="8">
    <location>
        <begin position="497"/>
        <end position="519"/>
    </location>
</feature>
<keyword evidence="5 8" id="KW-0472">Membrane</keyword>
<dbReference type="PANTHER" id="PTHR11654">
    <property type="entry name" value="OLIGOPEPTIDE TRANSPORTER-RELATED"/>
    <property type="match status" value="1"/>
</dbReference>
<dbReference type="Proteomes" id="UP001595075">
    <property type="component" value="Unassembled WGS sequence"/>
</dbReference>
<evidence type="ECO:0000256" key="8">
    <source>
        <dbReference type="SAM" id="Phobius"/>
    </source>
</evidence>
<dbReference type="EMBL" id="JAZHXI010000020">
    <property type="protein sequence ID" value="KAL2060868.1"/>
    <property type="molecule type" value="Genomic_DNA"/>
</dbReference>
<feature type="transmembrane region" description="Helical" evidence="8">
    <location>
        <begin position="331"/>
        <end position="351"/>
    </location>
</feature>
<accession>A0ABR4BT92</accession>
<sequence>MTSTKDSEPQLRSTITNSENLARETSTRSITDVSTQGLRKVPDRIPWVVFLIVVVELGERFTYFGLSGPLQNYINNPYSPPGSDLPGALGRGQATASALGNFFKFWAYGSTIIGAIVADQFLGKFKTICLACGIYIVGLTVLVTTAIPSSINGGTAFGGLVVSMVIIGLGTGGIKANVTPMCAEQYSKEAAFVKRLNSGEFVVVDPELTVERMFMWFYFAVNVGALSPLITVNVEAHHSFWLAYLIPLIAIILSASIFLGSNKLFYKTKPQGSAIVDAGRIITTAVKVGGFANAKPSTIEAQGKENRYPRSDTFTDELVDQVRTGVTACKFFVFLPLYFVSWIQIWNNLISQAGTMALHGTPNDLLQNLDPIALIIFIPLLDFVIYPCLRKYKISFRPVVRITLGFIMAAVAMAYAAVLQHFIYRSPPKSIHVWIQAPAYILVAFSEAFVIVTGLEIAYTQAPKTLRSLVSSFFWVTIGIAAAICIGLTPVTKDPDILWMYTSLSVITFIGGCTFYACFRNSLEAAPVLEASDPTPAVDRVVMAAGKVEV</sequence>
<gene>
    <name evidence="9" type="ORF">VTL71DRAFT_8920</name>
</gene>
<evidence type="ECO:0000256" key="7">
    <source>
        <dbReference type="SAM" id="MobiDB-lite"/>
    </source>
</evidence>
<evidence type="ECO:0000256" key="2">
    <source>
        <dbReference type="ARBA" id="ARBA00005982"/>
    </source>
</evidence>
<feature type="compositionally biased region" description="Polar residues" evidence="7">
    <location>
        <begin position="10"/>
        <end position="20"/>
    </location>
</feature>
<keyword evidence="4 8" id="KW-1133">Transmembrane helix</keyword>
<proteinExistence type="inferred from homology"/>
<feature type="transmembrane region" description="Helical" evidence="8">
    <location>
        <begin position="216"/>
        <end position="234"/>
    </location>
</feature>
<feature type="transmembrane region" description="Helical" evidence="8">
    <location>
        <begin position="401"/>
        <end position="423"/>
    </location>
</feature>
<feature type="transmembrane region" description="Helical" evidence="8">
    <location>
        <begin position="371"/>
        <end position="389"/>
    </location>
</feature>
<feature type="transmembrane region" description="Helical" evidence="8">
    <location>
        <begin position="45"/>
        <end position="66"/>
    </location>
</feature>
<feature type="transmembrane region" description="Helical" evidence="8">
    <location>
        <begin position="469"/>
        <end position="491"/>
    </location>
</feature>
<evidence type="ECO:0000256" key="5">
    <source>
        <dbReference type="ARBA" id="ARBA00023136"/>
    </source>
</evidence>
<dbReference type="Pfam" id="PF00854">
    <property type="entry name" value="PTR2"/>
    <property type="match status" value="1"/>
</dbReference>
<dbReference type="PROSITE" id="PS01023">
    <property type="entry name" value="PTR2_2"/>
    <property type="match status" value="1"/>
</dbReference>
<dbReference type="InterPro" id="IPR018456">
    <property type="entry name" value="PTR2_symporter_CS"/>
</dbReference>
<evidence type="ECO:0000256" key="1">
    <source>
        <dbReference type="ARBA" id="ARBA00004141"/>
    </source>
</evidence>
<comment type="caution">
    <text evidence="9">The sequence shown here is derived from an EMBL/GenBank/DDBJ whole genome shotgun (WGS) entry which is preliminary data.</text>
</comment>
<dbReference type="InterPro" id="IPR036259">
    <property type="entry name" value="MFS_trans_sf"/>
</dbReference>
<feature type="transmembrane region" description="Helical" evidence="8">
    <location>
        <begin position="105"/>
        <end position="122"/>
    </location>
</feature>
<evidence type="ECO:0000256" key="6">
    <source>
        <dbReference type="RuleBase" id="RU003755"/>
    </source>
</evidence>
<feature type="transmembrane region" description="Helical" evidence="8">
    <location>
        <begin position="240"/>
        <end position="259"/>
    </location>
</feature>
<dbReference type="InterPro" id="IPR000109">
    <property type="entry name" value="POT_fam"/>
</dbReference>
<dbReference type="Gene3D" id="1.20.1250.20">
    <property type="entry name" value="MFS general substrate transporter like domains"/>
    <property type="match status" value="1"/>
</dbReference>
<evidence type="ECO:0000313" key="10">
    <source>
        <dbReference type="Proteomes" id="UP001595075"/>
    </source>
</evidence>
<name>A0ABR4BT92_9HELO</name>
<organism evidence="9 10">
    <name type="scientific">Oculimacula yallundae</name>
    <dbReference type="NCBI Taxonomy" id="86028"/>
    <lineage>
        <taxon>Eukaryota</taxon>
        <taxon>Fungi</taxon>
        <taxon>Dikarya</taxon>
        <taxon>Ascomycota</taxon>
        <taxon>Pezizomycotina</taxon>
        <taxon>Leotiomycetes</taxon>
        <taxon>Helotiales</taxon>
        <taxon>Ploettnerulaceae</taxon>
        <taxon>Oculimacula</taxon>
    </lineage>
</organism>
<protein>
    <submittedName>
        <fullName evidence="9">Uncharacterized protein</fullName>
    </submittedName>
</protein>
<keyword evidence="10" id="KW-1185">Reference proteome</keyword>
<keyword evidence="6" id="KW-0813">Transport</keyword>
<feature type="transmembrane region" description="Helical" evidence="8">
    <location>
        <begin position="157"/>
        <end position="178"/>
    </location>
</feature>
<comment type="similarity">
    <text evidence="2 6">Belongs to the major facilitator superfamily. Proton-dependent oligopeptide transporter (POT/PTR) (TC 2.A.17) family.</text>
</comment>
<reference evidence="9 10" key="1">
    <citation type="journal article" date="2024" name="Commun. Biol.">
        <title>Comparative genomic analysis of thermophilic fungi reveals convergent evolutionary adaptations and gene losses.</title>
        <authorList>
            <person name="Steindorff A.S."/>
            <person name="Aguilar-Pontes M.V."/>
            <person name="Robinson A.J."/>
            <person name="Andreopoulos B."/>
            <person name="LaButti K."/>
            <person name="Kuo A."/>
            <person name="Mondo S."/>
            <person name="Riley R."/>
            <person name="Otillar R."/>
            <person name="Haridas S."/>
            <person name="Lipzen A."/>
            <person name="Grimwood J."/>
            <person name="Schmutz J."/>
            <person name="Clum A."/>
            <person name="Reid I.D."/>
            <person name="Moisan M.C."/>
            <person name="Butler G."/>
            <person name="Nguyen T.T.M."/>
            <person name="Dewar K."/>
            <person name="Conant G."/>
            <person name="Drula E."/>
            <person name="Henrissat B."/>
            <person name="Hansel C."/>
            <person name="Singer S."/>
            <person name="Hutchinson M.I."/>
            <person name="de Vries R.P."/>
            <person name="Natvig D.O."/>
            <person name="Powell A.J."/>
            <person name="Tsang A."/>
            <person name="Grigoriev I.V."/>
        </authorList>
    </citation>
    <scope>NUCLEOTIDE SEQUENCE [LARGE SCALE GENOMIC DNA]</scope>
    <source>
        <strain evidence="9 10">CBS 494.80</strain>
    </source>
</reference>
<evidence type="ECO:0000313" key="9">
    <source>
        <dbReference type="EMBL" id="KAL2060868.1"/>
    </source>
</evidence>
<evidence type="ECO:0000256" key="4">
    <source>
        <dbReference type="ARBA" id="ARBA00022989"/>
    </source>
</evidence>
<feature type="region of interest" description="Disordered" evidence="7">
    <location>
        <begin position="1"/>
        <end position="28"/>
    </location>
</feature>
<feature type="transmembrane region" description="Helical" evidence="8">
    <location>
        <begin position="129"/>
        <end position="151"/>
    </location>
</feature>
<keyword evidence="3 6" id="KW-0812">Transmembrane</keyword>